<dbReference type="Gene3D" id="3.30.300.30">
    <property type="match status" value="1"/>
</dbReference>
<name>A0A409X7T4_PSICY</name>
<dbReference type="InterPro" id="IPR000873">
    <property type="entry name" value="AMP-dep_synth/lig_dom"/>
</dbReference>
<dbReference type="InterPro" id="IPR042099">
    <property type="entry name" value="ANL_N_sf"/>
</dbReference>
<keyword evidence="1" id="KW-0596">Phosphopantetheine</keyword>
<dbReference type="GO" id="GO:0005737">
    <property type="term" value="C:cytoplasm"/>
    <property type="evidence" value="ECO:0007669"/>
    <property type="project" value="TreeGrafter"/>
</dbReference>
<dbReference type="Proteomes" id="UP000283269">
    <property type="component" value="Unassembled WGS sequence"/>
</dbReference>
<evidence type="ECO:0000256" key="4">
    <source>
        <dbReference type="ARBA" id="ARBA00029454"/>
    </source>
</evidence>
<keyword evidence="7" id="KW-1185">Reference proteome</keyword>
<dbReference type="EMBL" id="NHYD01002431">
    <property type="protein sequence ID" value="PPQ86781.1"/>
    <property type="molecule type" value="Genomic_DNA"/>
</dbReference>
<dbReference type="AlphaFoldDB" id="A0A409X7T4"/>
<keyword evidence="3" id="KW-0436">Ligase</keyword>
<dbReference type="GO" id="GO:0044550">
    <property type="term" value="P:secondary metabolite biosynthetic process"/>
    <property type="evidence" value="ECO:0007669"/>
    <property type="project" value="TreeGrafter"/>
</dbReference>
<dbReference type="NCBIfam" id="TIGR01733">
    <property type="entry name" value="AA-adenyl-dom"/>
    <property type="match status" value="1"/>
</dbReference>
<evidence type="ECO:0000313" key="6">
    <source>
        <dbReference type="EMBL" id="PPQ86781.1"/>
    </source>
</evidence>
<evidence type="ECO:0000256" key="2">
    <source>
        <dbReference type="ARBA" id="ARBA00022553"/>
    </source>
</evidence>
<dbReference type="SUPFAM" id="SSF56801">
    <property type="entry name" value="Acetyl-CoA synthetase-like"/>
    <property type="match status" value="1"/>
</dbReference>
<dbReference type="GO" id="GO:0031177">
    <property type="term" value="F:phosphopantetheine binding"/>
    <property type="evidence" value="ECO:0007669"/>
    <property type="project" value="TreeGrafter"/>
</dbReference>
<dbReference type="STRING" id="93625.A0A409X7T4"/>
<dbReference type="PROSITE" id="PS00455">
    <property type="entry name" value="AMP_BINDING"/>
    <property type="match status" value="1"/>
</dbReference>
<evidence type="ECO:0000256" key="3">
    <source>
        <dbReference type="ARBA" id="ARBA00022598"/>
    </source>
</evidence>
<gene>
    <name evidence="6" type="ORF">CVT25_012386</name>
</gene>
<proteinExistence type="inferred from homology"/>
<dbReference type="GO" id="GO:0043041">
    <property type="term" value="P:amino acid activation for nonribosomal peptide biosynthetic process"/>
    <property type="evidence" value="ECO:0007669"/>
    <property type="project" value="TreeGrafter"/>
</dbReference>
<dbReference type="OrthoDB" id="416786at2759"/>
<dbReference type="InParanoid" id="A0A409X7T4"/>
<comment type="similarity">
    <text evidence="4">Belongs to the NRP synthetase family.</text>
</comment>
<feature type="domain" description="AMP-dependent synthetase/ligase" evidence="5">
    <location>
        <begin position="39"/>
        <end position="377"/>
    </location>
</feature>
<organism evidence="6 7">
    <name type="scientific">Psilocybe cyanescens</name>
    <dbReference type="NCBI Taxonomy" id="93625"/>
    <lineage>
        <taxon>Eukaryota</taxon>
        <taxon>Fungi</taxon>
        <taxon>Dikarya</taxon>
        <taxon>Basidiomycota</taxon>
        <taxon>Agaricomycotina</taxon>
        <taxon>Agaricomycetes</taxon>
        <taxon>Agaricomycetidae</taxon>
        <taxon>Agaricales</taxon>
        <taxon>Agaricineae</taxon>
        <taxon>Strophariaceae</taxon>
        <taxon>Psilocybe</taxon>
    </lineage>
</organism>
<keyword evidence="2" id="KW-0597">Phosphoprotein</keyword>
<dbReference type="Gene3D" id="3.40.50.12780">
    <property type="entry name" value="N-terminal domain of ligase-like"/>
    <property type="match status" value="1"/>
</dbReference>
<dbReference type="GO" id="GO:0016874">
    <property type="term" value="F:ligase activity"/>
    <property type="evidence" value="ECO:0007669"/>
    <property type="project" value="UniProtKB-KW"/>
</dbReference>
<dbReference type="PANTHER" id="PTHR45527:SF11">
    <property type="entry name" value="NONRIBOSOMAL PEPTIDE SYNTHETASE 5"/>
    <property type="match status" value="1"/>
</dbReference>
<dbReference type="FunFam" id="3.40.50.980:FF:000001">
    <property type="entry name" value="Non-ribosomal peptide synthetase"/>
    <property type="match status" value="1"/>
</dbReference>
<dbReference type="InterPro" id="IPR045851">
    <property type="entry name" value="AMP-bd_C_sf"/>
</dbReference>
<comment type="caution">
    <text evidence="6">The sequence shown here is derived from an EMBL/GenBank/DDBJ whole genome shotgun (WGS) entry which is preliminary data.</text>
</comment>
<evidence type="ECO:0000313" key="7">
    <source>
        <dbReference type="Proteomes" id="UP000283269"/>
    </source>
</evidence>
<evidence type="ECO:0000256" key="1">
    <source>
        <dbReference type="ARBA" id="ARBA00022450"/>
    </source>
</evidence>
<evidence type="ECO:0000259" key="5">
    <source>
        <dbReference type="Pfam" id="PF00501"/>
    </source>
</evidence>
<dbReference type="InterPro" id="IPR020845">
    <property type="entry name" value="AMP-binding_CS"/>
</dbReference>
<reference evidence="6 7" key="1">
    <citation type="journal article" date="2018" name="Evol. Lett.">
        <title>Horizontal gene cluster transfer increased hallucinogenic mushroom diversity.</title>
        <authorList>
            <person name="Reynolds H.T."/>
            <person name="Vijayakumar V."/>
            <person name="Gluck-Thaler E."/>
            <person name="Korotkin H.B."/>
            <person name="Matheny P.B."/>
            <person name="Slot J.C."/>
        </authorList>
    </citation>
    <scope>NUCLEOTIDE SEQUENCE [LARGE SCALE GENOMIC DNA]</scope>
    <source>
        <strain evidence="6 7">2631</strain>
    </source>
</reference>
<accession>A0A409X7T4</accession>
<dbReference type="Pfam" id="PF00501">
    <property type="entry name" value="AMP-binding"/>
    <property type="match status" value="1"/>
</dbReference>
<dbReference type="InterPro" id="IPR010071">
    <property type="entry name" value="AA_adenyl_dom"/>
</dbReference>
<protein>
    <recommendedName>
        <fullName evidence="5">AMP-dependent synthetase/ligase domain-containing protein</fullName>
    </recommendedName>
</protein>
<sequence>MPPIPPLSRLSSVDQSLFYAYGVGRPRSTDIPIIHHAVEKHALQQPDAIAVEHLSCNETLTFRELEAHSNRLAHALRSHGVTPGKRVCILARRSLELVIGIVGVLKSGAQYVPLDAQTITDETLRFVLEDAQPTIVLVMADYAHRIYGTPLIVLESIFRPYRMSQEEVVKVEDLSSPDDGAYVIYTSGTTGRPKGVDVRHRGVTNVISGPPGNVGMEPGMRVAQLLNIAFDMGAWEILGSLYNGCTLCLRGNTSKEWAALLKTVHVVIATPSMLSPHEPENYPTIRHVIVGGEPCPQALADKWAQHTNFNNCCGPTEISICNTVQRHCPGYSLSIGTPIPNTNVYILSRDPTSTSPVPIGEVGCMWVGGVGVSKGYLNLPEKTSERWRIDPFVGGGAGMMFNTGDLGRWRRDGQLDHMGRQDDQVKVKGFRVELDGVSAAMRTLPTVKSTVTLLIDSELWGFVTPATVDLDHLRVAVARTQPSYAVPKHYYALEDFPLTSNGKVDKRILRSLAEGKVQQSVKPTLHHYSSWSSEVNPTHVNEKSLYWIKESAWWRWLGAGVTLWVLWFLLMDSTSSSSGL</sequence>
<dbReference type="PANTHER" id="PTHR45527">
    <property type="entry name" value="NONRIBOSOMAL PEPTIDE SYNTHETASE"/>
    <property type="match status" value="1"/>
</dbReference>